<dbReference type="PANTHER" id="PTHR43557:SF2">
    <property type="entry name" value="RIESKE DOMAIN-CONTAINING PROTEIN-RELATED"/>
    <property type="match status" value="1"/>
</dbReference>
<evidence type="ECO:0000256" key="2">
    <source>
        <dbReference type="ARBA" id="ARBA00022630"/>
    </source>
</evidence>
<feature type="domain" description="FAD/NAD(P)-binding" evidence="5">
    <location>
        <begin position="6"/>
        <end position="255"/>
    </location>
</feature>
<protein>
    <submittedName>
        <fullName evidence="7">Pyridine nucleotide-disulfide oxidoreductase</fullName>
    </submittedName>
</protein>
<feature type="domain" description="Reductase C-terminal" evidence="6">
    <location>
        <begin position="289"/>
        <end position="352"/>
    </location>
</feature>
<reference evidence="7" key="1">
    <citation type="journal article" date="2014" name="Int. J. Syst. Evol. Microbiol.">
        <title>Complete genome sequence of Corynebacterium casei LMG S-19264T (=DSM 44701T), isolated from a smear-ripened cheese.</title>
        <authorList>
            <consortium name="US DOE Joint Genome Institute (JGI-PGF)"/>
            <person name="Walter F."/>
            <person name="Albersmeier A."/>
            <person name="Kalinowski J."/>
            <person name="Ruckert C."/>
        </authorList>
    </citation>
    <scope>NUCLEOTIDE SEQUENCE</scope>
    <source>
        <strain evidence="7">CGMCC 4.7368</strain>
    </source>
</reference>
<dbReference type="InterPro" id="IPR016156">
    <property type="entry name" value="FAD/NAD-linked_Rdtase_dimer_sf"/>
</dbReference>
<keyword evidence="8" id="KW-1185">Reference proteome</keyword>
<dbReference type="PANTHER" id="PTHR43557">
    <property type="entry name" value="APOPTOSIS-INDUCING FACTOR 1"/>
    <property type="match status" value="1"/>
</dbReference>
<dbReference type="Pfam" id="PF07992">
    <property type="entry name" value="Pyr_redox_2"/>
    <property type="match status" value="1"/>
</dbReference>
<comment type="cofactor">
    <cofactor evidence="1">
        <name>FAD</name>
        <dbReference type="ChEBI" id="CHEBI:57692"/>
    </cofactor>
</comment>
<gene>
    <name evidence="7" type="primary">hcaD</name>
    <name evidence="7" type="ORF">GCM10012289_40150</name>
</gene>
<evidence type="ECO:0000256" key="3">
    <source>
        <dbReference type="ARBA" id="ARBA00022827"/>
    </source>
</evidence>
<sequence>MSVPADVVVVGASAAGLATAEALRRKGYQGGLTVLGAEPHLPYDRPPLSKQVLSGAWAPDRARLRPREALSALGAEFLLGDPAVGLDVERRAVHTASGRTLRAGAVVVATGLRPRTLPGQAGLAGVHVLRTLDDALALRADLRADLRDPARLVVVGDGVLGAEIAATACELGAAVTLAGPEPAPLAGRLGPMIAGLLADLHAERGVRLRPGAGVSGLDGHDGRVTGVRLGTGEVLPADVVVVAIGAVPETGWLAGTLIRLENRTNATEQGGLVASCILGDDRPYRPVPYFWTDQFDARIHVHGTPSAGAEPTVVDGDPAERRFVALYHRNATITGVLGWNMPKQARLWRGRIGDAVTGLAPAL</sequence>
<dbReference type="Proteomes" id="UP000646523">
    <property type="component" value="Unassembled WGS sequence"/>
</dbReference>
<evidence type="ECO:0000256" key="4">
    <source>
        <dbReference type="ARBA" id="ARBA00023002"/>
    </source>
</evidence>
<dbReference type="InterPro" id="IPR023753">
    <property type="entry name" value="FAD/NAD-binding_dom"/>
</dbReference>
<reference evidence="7" key="2">
    <citation type="submission" date="2020-09" db="EMBL/GenBank/DDBJ databases">
        <authorList>
            <person name="Sun Q."/>
            <person name="Zhou Y."/>
        </authorList>
    </citation>
    <scope>NUCLEOTIDE SEQUENCE</scope>
    <source>
        <strain evidence="7">CGMCC 4.7368</strain>
    </source>
</reference>
<accession>A0A918DKL8</accession>
<organism evidence="7 8">
    <name type="scientific">Nonomuraea cavernae</name>
    <dbReference type="NCBI Taxonomy" id="2045107"/>
    <lineage>
        <taxon>Bacteria</taxon>
        <taxon>Bacillati</taxon>
        <taxon>Actinomycetota</taxon>
        <taxon>Actinomycetes</taxon>
        <taxon>Streptosporangiales</taxon>
        <taxon>Streptosporangiaceae</taxon>
        <taxon>Nonomuraea</taxon>
    </lineage>
</organism>
<evidence type="ECO:0000259" key="5">
    <source>
        <dbReference type="Pfam" id="PF07992"/>
    </source>
</evidence>
<dbReference type="RefSeq" id="WP_189125648.1">
    <property type="nucleotide sequence ID" value="NZ_BMNH01000011.1"/>
</dbReference>
<keyword evidence="4" id="KW-0560">Oxidoreductase</keyword>
<evidence type="ECO:0000313" key="8">
    <source>
        <dbReference type="Proteomes" id="UP000646523"/>
    </source>
</evidence>
<proteinExistence type="predicted"/>
<dbReference type="Gene3D" id="3.50.50.60">
    <property type="entry name" value="FAD/NAD(P)-binding domain"/>
    <property type="match status" value="2"/>
</dbReference>
<dbReference type="PRINTS" id="PR00368">
    <property type="entry name" value="FADPNR"/>
</dbReference>
<dbReference type="GO" id="GO:0005737">
    <property type="term" value="C:cytoplasm"/>
    <property type="evidence" value="ECO:0007669"/>
    <property type="project" value="TreeGrafter"/>
</dbReference>
<dbReference type="PRINTS" id="PR00411">
    <property type="entry name" value="PNDRDTASEI"/>
</dbReference>
<dbReference type="Pfam" id="PF14759">
    <property type="entry name" value="Reductase_C"/>
    <property type="match status" value="1"/>
</dbReference>
<dbReference type="InterPro" id="IPR036188">
    <property type="entry name" value="FAD/NAD-bd_sf"/>
</dbReference>
<dbReference type="InterPro" id="IPR050446">
    <property type="entry name" value="FAD-oxidoreductase/Apoptosis"/>
</dbReference>
<keyword evidence="3" id="KW-0274">FAD</keyword>
<comment type="caution">
    <text evidence="7">The sequence shown here is derived from an EMBL/GenBank/DDBJ whole genome shotgun (WGS) entry which is preliminary data.</text>
</comment>
<dbReference type="SUPFAM" id="SSF55424">
    <property type="entry name" value="FAD/NAD-linked reductases, dimerisation (C-terminal) domain"/>
    <property type="match status" value="1"/>
</dbReference>
<dbReference type="Gene3D" id="3.30.390.30">
    <property type="match status" value="1"/>
</dbReference>
<evidence type="ECO:0000256" key="1">
    <source>
        <dbReference type="ARBA" id="ARBA00001974"/>
    </source>
</evidence>
<evidence type="ECO:0000313" key="7">
    <source>
        <dbReference type="EMBL" id="GGO72337.1"/>
    </source>
</evidence>
<dbReference type="GO" id="GO:0016651">
    <property type="term" value="F:oxidoreductase activity, acting on NAD(P)H"/>
    <property type="evidence" value="ECO:0007669"/>
    <property type="project" value="TreeGrafter"/>
</dbReference>
<keyword evidence="2" id="KW-0285">Flavoprotein</keyword>
<evidence type="ECO:0000259" key="6">
    <source>
        <dbReference type="Pfam" id="PF14759"/>
    </source>
</evidence>
<dbReference type="AlphaFoldDB" id="A0A918DKL8"/>
<dbReference type="EMBL" id="BMNH01000011">
    <property type="protein sequence ID" value="GGO72337.1"/>
    <property type="molecule type" value="Genomic_DNA"/>
</dbReference>
<dbReference type="SUPFAM" id="SSF51905">
    <property type="entry name" value="FAD/NAD(P)-binding domain"/>
    <property type="match status" value="2"/>
</dbReference>
<name>A0A918DKL8_9ACTN</name>
<dbReference type="InterPro" id="IPR028202">
    <property type="entry name" value="Reductase_C"/>
</dbReference>